<name>A0A9P6DUL3_9AGAM</name>
<sequence>MSQILDLLTVQNTGYKPPHSVRDLGPMCKDKPEDGIKRNVICTSEFSQGQMIEPVIQHLERLASINMSKGSTNGNKVMELQHVVTKLIRAPMAHRVGINAIFGNSSQDMTGDDLMRTHPSFIIAQNHCKDRSQDMLPMSPITQLPLQLIESMVPLYNATKLIMVPMAHEASIGMVFRDNIPEFEMRSSWFLPSVVIVSTTAAGKDERTLKDCYLQAEWSNDVASPPPQMDMMQQNGF</sequence>
<dbReference type="AlphaFoldDB" id="A0A9P6DUL3"/>
<dbReference type="Proteomes" id="UP000886523">
    <property type="component" value="Unassembled WGS sequence"/>
</dbReference>
<comment type="caution">
    <text evidence="1">The sequence shown here is derived from an EMBL/GenBank/DDBJ whole genome shotgun (WGS) entry which is preliminary data.</text>
</comment>
<evidence type="ECO:0000313" key="2">
    <source>
        <dbReference type="Proteomes" id="UP000886523"/>
    </source>
</evidence>
<keyword evidence="2" id="KW-1185">Reference proteome</keyword>
<accession>A0A9P6DUL3</accession>
<evidence type="ECO:0000313" key="1">
    <source>
        <dbReference type="EMBL" id="KAF9515496.1"/>
    </source>
</evidence>
<reference evidence="1" key="1">
    <citation type="journal article" date="2020" name="Nat. Commun.">
        <title>Large-scale genome sequencing of mycorrhizal fungi provides insights into the early evolution of symbiotic traits.</title>
        <authorList>
            <person name="Miyauchi S."/>
            <person name="Kiss E."/>
            <person name="Kuo A."/>
            <person name="Drula E."/>
            <person name="Kohler A."/>
            <person name="Sanchez-Garcia M."/>
            <person name="Morin E."/>
            <person name="Andreopoulos B."/>
            <person name="Barry K.W."/>
            <person name="Bonito G."/>
            <person name="Buee M."/>
            <person name="Carver A."/>
            <person name="Chen C."/>
            <person name="Cichocki N."/>
            <person name="Clum A."/>
            <person name="Culley D."/>
            <person name="Crous P.W."/>
            <person name="Fauchery L."/>
            <person name="Girlanda M."/>
            <person name="Hayes R.D."/>
            <person name="Keri Z."/>
            <person name="LaButti K."/>
            <person name="Lipzen A."/>
            <person name="Lombard V."/>
            <person name="Magnuson J."/>
            <person name="Maillard F."/>
            <person name="Murat C."/>
            <person name="Nolan M."/>
            <person name="Ohm R.A."/>
            <person name="Pangilinan J."/>
            <person name="Pereira M.F."/>
            <person name="Perotto S."/>
            <person name="Peter M."/>
            <person name="Pfister S."/>
            <person name="Riley R."/>
            <person name="Sitrit Y."/>
            <person name="Stielow J.B."/>
            <person name="Szollosi G."/>
            <person name="Zifcakova L."/>
            <person name="Stursova M."/>
            <person name="Spatafora J.W."/>
            <person name="Tedersoo L."/>
            <person name="Vaario L.M."/>
            <person name="Yamada A."/>
            <person name="Yan M."/>
            <person name="Wang P."/>
            <person name="Xu J."/>
            <person name="Bruns T."/>
            <person name="Baldrian P."/>
            <person name="Vilgalys R."/>
            <person name="Dunand C."/>
            <person name="Henrissat B."/>
            <person name="Grigoriev I.V."/>
            <person name="Hibbett D."/>
            <person name="Nagy L.G."/>
            <person name="Martin F.M."/>
        </authorList>
    </citation>
    <scope>NUCLEOTIDE SEQUENCE</scope>
    <source>
        <strain evidence="1">UP504</strain>
    </source>
</reference>
<gene>
    <name evidence="1" type="ORF">BS47DRAFT_1360943</name>
</gene>
<proteinExistence type="predicted"/>
<dbReference type="EMBL" id="MU128949">
    <property type="protein sequence ID" value="KAF9515496.1"/>
    <property type="molecule type" value="Genomic_DNA"/>
</dbReference>
<organism evidence="1 2">
    <name type="scientific">Hydnum rufescens UP504</name>
    <dbReference type="NCBI Taxonomy" id="1448309"/>
    <lineage>
        <taxon>Eukaryota</taxon>
        <taxon>Fungi</taxon>
        <taxon>Dikarya</taxon>
        <taxon>Basidiomycota</taxon>
        <taxon>Agaricomycotina</taxon>
        <taxon>Agaricomycetes</taxon>
        <taxon>Cantharellales</taxon>
        <taxon>Hydnaceae</taxon>
        <taxon>Hydnum</taxon>
    </lineage>
</organism>
<protein>
    <submittedName>
        <fullName evidence="1">Uncharacterized protein</fullName>
    </submittedName>
</protein>